<evidence type="ECO:0000256" key="3">
    <source>
        <dbReference type="ARBA" id="ARBA00022574"/>
    </source>
</evidence>
<reference evidence="8 9" key="1">
    <citation type="submission" date="2016-07" db="EMBL/GenBank/DDBJ databases">
        <title>Pervasive Adenine N6-methylation of Active Genes in Fungi.</title>
        <authorList>
            <consortium name="DOE Joint Genome Institute"/>
            <person name="Mondo S.J."/>
            <person name="Dannebaum R.O."/>
            <person name="Kuo R.C."/>
            <person name="Labutti K."/>
            <person name="Haridas S."/>
            <person name="Kuo A."/>
            <person name="Salamov A."/>
            <person name="Ahrendt S.R."/>
            <person name="Lipzen A."/>
            <person name="Sullivan W."/>
            <person name="Andreopoulos W.B."/>
            <person name="Clum A."/>
            <person name="Lindquist E."/>
            <person name="Daum C."/>
            <person name="Ramamoorthy G.K."/>
            <person name="Gryganskyi A."/>
            <person name="Culley D."/>
            <person name="Magnuson J.K."/>
            <person name="James T.Y."/>
            <person name="O'Malley M.A."/>
            <person name="Stajich J.E."/>
            <person name="Spatafora J.W."/>
            <person name="Visel A."/>
            <person name="Grigoriev I.V."/>
        </authorList>
    </citation>
    <scope>NUCLEOTIDE SEQUENCE [LARGE SCALE GENOMIC DNA]</scope>
    <source>
        <strain evidence="8 9">NRRL 2496</strain>
    </source>
</reference>
<dbReference type="InterPro" id="IPR015943">
    <property type="entry name" value="WD40/YVTN_repeat-like_dom_sf"/>
</dbReference>
<evidence type="ECO:0000256" key="5">
    <source>
        <dbReference type="PROSITE-ProRule" id="PRU00221"/>
    </source>
</evidence>
<dbReference type="Proteomes" id="UP000242180">
    <property type="component" value="Unassembled WGS sequence"/>
</dbReference>
<dbReference type="InParanoid" id="A0A1X2HBQ4"/>
<dbReference type="Pfam" id="PF00400">
    <property type="entry name" value="WD40"/>
    <property type="match status" value="2"/>
</dbReference>
<evidence type="ECO:0000256" key="1">
    <source>
        <dbReference type="ARBA" id="ARBA00005434"/>
    </source>
</evidence>
<dbReference type="Gene3D" id="2.130.10.10">
    <property type="entry name" value="YVTN repeat-like/Quinoprotein amine dehydrogenase"/>
    <property type="match status" value="1"/>
</dbReference>
<dbReference type="PANTHER" id="PTHR14773:SF0">
    <property type="entry name" value="WD REPEAT-CONTAINING PROTEIN 76"/>
    <property type="match status" value="1"/>
</dbReference>
<evidence type="ECO:0000256" key="2">
    <source>
        <dbReference type="ARBA" id="ARBA00021132"/>
    </source>
</evidence>
<feature type="compositionally biased region" description="Basic residues" evidence="7">
    <location>
        <begin position="45"/>
        <end position="54"/>
    </location>
</feature>
<dbReference type="SUPFAM" id="SSF50978">
    <property type="entry name" value="WD40 repeat-like"/>
    <property type="match status" value="1"/>
</dbReference>
<proteinExistence type="inferred from homology"/>
<feature type="region of interest" description="Disordered" evidence="7">
    <location>
        <begin position="22"/>
        <end position="62"/>
    </location>
</feature>
<name>A0A1X2HBQ4_SYNRA</name>
<keyword evidence="4" id="KW-0677">Repeat</keyword>
<evidence type="ECO:0000313" key="9">
    <source>
        <dbReference type="Proteomes" id="UP000242180"/>
    </source>
</evidence>
<gene>
    <name evidence="8" type="ORF">BCR43DRAFT_557179</name>
</gene>
<comment type="caution">
    <text evidence="8">The sequence shown here is derived from an EMBL/GenBank/DDBJ whole genome shotgun (WGS) entry which is preliminary data.</text>
</comment>
<dbReference type="STRING" id="13706.A0A1X2HBQ4"/>
<keyword evidence="9" id="KW-1185">Reference proteome</keyword>
<feature type="repeat" description="WD" evidence="5">
    <location>
        <begin position="313"/>
        <end position="354"/>
    </location>
</feature>
<dbReference type="GO" id="GO:0003677">
    <property type="term" value="F:DNA binding"/>
    <property type="evidence" value="ECO:0007669"/>
    <property type="project" value="UniProtKB-UniRule"/>
</dbReference>
<evidence type="ECO:0000256" key="6">
    <source>
        <dbReference type="RuleBase" id="RU365004"/>
    </source>
</evidence>
<comment type="similarity">
    <text evidence="1 6">Belongs to the WD repeat DDB2/WDR76 family.</text>
</comment>
<protein>
    <recommendedName>
        <fullName evidence="2 6">DNA damage-binding protein CMR1</fullName>
    </recommendedName>
</protein>
<dbReference type="EMBL" id="MCGN01000005">
    <property type="protein sequence ID" value="ORY96221.1"/>
    <property type="molecule type" value="Genomic_DNA"/>
</dbReference>
<evidence type="ECO:0000256" key="7">
    <source>
        <dbReference type="SAM" id="MobiDB-lite"/>
    </source>
</evidence>
<evidence type="ECO:0000256" key="4">
    <source>
        <dbReference type="ARBA" id="ARBA00022737"/>
    </source>
</evidence>
<dbReference type="InterPro" id="IPR036322">
    <property type="entry name" value="WD40_repeat_dom_sf"/>
</dbReference>
<organism evidence="8 9">
    <name type="scientific">Syncephalastrum racemosum</name>
    <name type="common">Filamentous fungus</name>
    <dbReference type="NCBI Taxonomy" id="13706"/>
    <lineage>
        <taxon>Eukaryota</taxon>
        <taxon>Fungi</taxon>
        <taxon>Fungi incertae sedis</taxon>
        <taxon>Mucoromycota</taxon>
        <taxon>Mucoromycotina</taxon>
        <taxon>Mucoromycetes</taxon>
        <taxon>Mucorales</taxon>
        <taxon>Syncephalastraceae</taxon>
        <taxon>Syncephalastrum</taxon>
    </lineage>
</organism>
<dbReference type="GO" id="GO:0006974">
    <property type="term" value="P:DNA damage response"/>
    <property type="evidence" value="ECO:0007669"/>
    <property type="project" value="UniProtKB-KW"/>
</dbReference>
<dbReference type="InterPro" id="IPR001680">
    <property type="entry name" value="WD40_rpt"/>
</dbReference>
<dbReference type="OMA" id="DPNTLYW"/>
<dbReference type="InterPro" id="IPR050853">
    <property type="entry name" value="WD_repeat_DNA-damage-binding"/>
</dbReference>
<sequence length="453" mass="51754">MAGLSDYERQRLENIKRNRELLNQLDIPQLSTPARSGTKRAGSPLKKHTPKKKERTPTAPTRVSARLRGVAAHEVKHEDLPVEEKPKKKRIDTLEAEDQAAFLQVLQSIPNAMPTVERKITPKDEQGIQALRKEASRLAIRHSWATVKVTPDRINGCVFHPSDSKLLGIAADTTGHLGFWDVESKNDDEEPVVYTYRPHTRTITHLKFHPRNPSKLYTSSYDSTVQCFDVQHAKFETVSFAENEYDFTHFDMVDDLLWFCTSDGEVGSRDLRSDRGKVKVQSVRDKKPLLAVSSNDRTMTLWDTRKLKEPLHSYEHGFAVTSAYWSPQGDRLVSTSYDDLVRIFDLQANKSELELQKAIPHNNHTGRWVTNLRARWNEAPGYEHQHFVIGSMNHPVEIYSGETGDLIHELYDGDRITAVPAVTQFHPTRETMTILCVGGWCAGRDYGYDYDYE</sequence>
<dbReference type="AlphaFoldDB" id="A0A1X2HBQ4"/>
<keyword evidence="3 5" id="KW-0853">WD repeat</keyword>
<accession>A0A1X2HBQ4</accession>
<keyword evidence="6" id="KW-0227">DNA damage</keyword>
<dbReference type="GO" id="GO:2000001">
    <property type="term" value="P:regulation of DNA damage checkpoint"/>
    <property type="evidence" value="ECO:0007669"/>
    <property type="project" value="TreeGrafter"/>
</dbReference>
<dbReference type="OrthoDB" id="9890280at2759"/>
<dbReference type="GO" id="GO:0005634">
    <property type="term" value="C:nucleus"/>
    <property type="evidence" value="ECO:0007669"/>
    <property type="project" value="TreeGrafter"/>
</dbReference>
<keyword evidence="6" id="KW-0238">DNA-binding</keyword>
<dbReference type="SMART" id="SM00320">
    <property type="entry name" value="WD40"/>
    <property type="match status" value="4"/>
</dbReference>
<dbReference type="PANTHER" id="PTHR14773">
    <property type="entry name" value="WD REPEAT-CONTAINING PROTEIN 76"/>
    <property type="match status" value="1"/>
</dbReference>
<comment type="function">
    <text evidence="6">DNA-binding protein that binds to both single- and double-stranded DNA. Binds preferentially to UV-damaged DNA. May be involved in DNA-metabolic processes.</text>
</comment>
<evidence type="ECO:0000313" key="8">
    <source>
        <dbReference type="EMBL" id="ORY96221.1"/>
    </source>
</evidence>
<dbReference type="PROSITE" id="PS50082">
    <property type="entry name" value="WD_REPEATS_2"/>
    <property type="match status" value="1"/>
</dbReference>